<dbReference type="GO" id="GO:0016746">
    <property type="term" value="F:acyltransferase activity"/>
    <property type="evidence" value="ECO:0007669"/>
    <property type="project" value="InterPro"/>
</dbReference>
<dbReference type="Gene3D" id="3.40.50.720">
    <property type="entry name" value="NAD(P)-binding Rossmann-like Domain"/>
    <property type="match status" value="1"/>
</dbReference>
<keyword evidence="8" id="KW-0511">Multifunctional enzyme</keyword>
<feature type="region of interest" description="Disordered" evidence="12">
    <location>
        <begin position="1"/>
        <end position="28"/>
    </location>
</feature>
<evidence type="ECO:0000256" key="4">
    <source>
        <dbReference type="ARBA" id="ARBA00008756"/>
    </source>
</evidence>
<evidence type="ECO:0000256" key="7">
    <source>
        <dbReference type="ARBA" id="ARBA00023002"/>
    </source>
</evidence>
<dbReference type="InterPro" id="IPR002505">
    <property type="entry name" value="PTA_PTB"/>
</dbReference>
<dbReference type="CDD" id="cd05311">
    <property type="entry name" value="NAD_bind_2_malic_enz"/>
    <property type="match status" value="1"/>
</dbReference>
<evidence type="ECO:0000256" key="6">
    <source>
        <dbReference type="ARBA" id="ARBA00022723"/>
    </source>
</evidence>
<dbReference type="GO" id="GO:0016616">
    <property type="term" value="F:oxidoreductase activity, acting on the CH-OH group of donors, NAD or NADP as acceptor"/>
    <property type="evidence" value="ECO:0007669"/>
    <property type="project" value="InterPro"/>
</dbReference>
<keyword evidence="11" id="KW-0521">NADP</keyword>
<dbReference type="SUPFAM" id="SSF53659">
    <property type="entry name" value="Isocitrate/Isopropylmalate dehydrogenase-like"/>
    <property type="match status" value="1"/>
</dbReference>
<dbReference type="FunFam" id="3.40.50.10380:FF:000003">
    <property type="entry name" value="NADP-dependent malic enzyme"/>
    <property type="match status" value="1"/>
</dbReference>
<evidence type="ECO:0000256" key="5">
    <source>
        <dbReference type="ARBA" id="ARBA00011823"/>
    </source>
</evidence>
<feature type="binding site" evidence="10">
    <location>
        <position position="162"/>
    </location>
    <ligand>
        <name>a divalent metal cation</name>
        <dbReference type="ChEBI" id="CHEBI:60240"/>
    </ligand>
</feature>
<keyword evidence="6 10" id="KW-0479">Metal-binding</keyword>
<comment type="cofactor">
    <cofactor evidence="2">
        <name>Mg(2+)</name>
        <dbReference type="ChEBI" id="CHEBI:18420"/>
    </cofactor>
</comment>
<feature type="domain" description="Malic enzyme NAD-binding" evidence="13">
    <location>
        <begin position="188"/>
        <end position="425"/>
    </location>
</feature>
<keyword evidence="16" id="KW-1185">Reference proteome</keyword>
<evidence type="ECO:0000256" key="12">
    <source>
        <dbReference type="SAM" id="MobiDB-lite"/>
    </source>
</evidence>
<dbReference type="Pfam" id="PF00390">
    <property type="entry name" value="malic"/>
    <property type="match status" value="1"/>
</dbReference>
<dbReference type="Gene3D" id="3.40.50.10950">
    <property type="match status" value="1"/>
</dbReference>
<dbReference type="PROSITE" id="PS00331">
    <property type="entry name" value="MALIC_ENZYMES"/>
    <property type="match status" value="1"/>
</dbReference>
<name>A0A1H7RGC9_9HYPH</name>
<organism evidence="15 16">
    <name type="scientific">Bosea lupini</name>
    <dbReference type="NCBI Taxonomy" id="1036779"/>
    <lineage>
        <taxon>Bacteria</taxon>
        <taxon>Pseudomonadati</taxon>
        <taxon>Pseudomonadota</taxon>
        <taxon>Alphaproteobacteria</taxon>
        <taxon>Hyphomicrobiales</taxon>
        <taxon>Boseaceae</taxon>
        <taxon>Bosea</taxon>
    </lineage>
</organism>
<dbReference type="FunFam" id="3.40.50.720:FF:000095">
    <property type="entry name" value="NADP-dependent malic enzyme"/>
    <property type="match status" value="1"/>
</dbReference>
<evidence type="ECO:0000313" key="16">
    <source>
        <dbReference type="Proteomes" id="UP000199664"/>
    </source>
</evidence>
<feature type="binding site" evidence="10">
    <location>
        <position position="161"/>
    </location>
    <ligand>
        <name>a divalent metal cation</name>
        <dbReference type="ChEBI" id="CHEBI:60240"/>
    </ligand>
</feature>
<dbReference type="SUPFAM" id="SSF53223">
    <property type="entry name" value="Aminoacid dehydrogenase-like, N-terminal domain"/>
    <property type="match status" value="1"/>
</dbReference>
<dbReference type="InterPro" id="IPR042112">
    <property type="entry name" value="P_AcTrfase_dom2"/>
</dbReference>
<evidence type="ECO:0000256" key="1">
    <source>
        <dbReference type="ARBA" id="ARBA00001936"/>
    </source>
</evidence>
<dbReference type="InterPro" id="IPR051674">
    <property type="entry name" value="Malate_Decarboxylase"/>
</dbReference>
<feature type="domain" description="Malic enzyme N-terminal" evidence="14">
    <location>
        <begin position="43"/>
        <end position="176"/>
    </location>
</feature>
<dbReference type="InterPro" id="IPR042113">
    <property type="entry name" value="P_AcTrfase_dom1"/>
</dbReference>
<evidence type="ECO:0000313" key="15">
    <source>
        <dbReference type="EMBL" id="SEL59149.1"/>
    </source>
</evidence>
<dbReference type="SMART" id="SM01274">
    <property type="entry name" value="malic"/>
    <property type="match status" value="1"/>
</dbReference>
<evidence type="ECO:0000256" key="9">
    <source>
        <dbReference type="PIRSR" id="PIRSR036684-1"/>
    </source>
</evidence>
<evidence type="ECO:0000256" key="8">
    <source>
        <dbReference type="ARBA" id="ARBA00023268"/>
    </source>
</evidence>
<proteinExistence type="inferred from homology"/>
<dbReference type="AlphaFoldDB" id="A0A1H7RGC9"/>
<protein>
    <submittedName>
        <fullName evidence="15">Allosteric NADP-dependent malic enzyme</fullName>
    </submittedName>
</protein>
<accession>A0A1H7RGC9</accession>
<dbReference type="InterPro" id="IPR045213">
    <property type="entry name" value="Malic_NAD-bd_bact_type"/>
</dbReference>
<feature type="binding site" evidence="11">
    <location>
        <begin position="101"/>
        <end position="108"/>
    </location>
    <ligand>
        <name>NADP(+)</name>
        <dbReference type="ChEBI" id="CHEBI:58349"/>
    </ligand>
</feature>
<reference evidence="16" key="1">
    <citation type="submission" date="2016-10" db="EMBL/GenBank/DDBJ databases">
        <authorList>
            <person name="Varghese N."/>
            <person name="Submissions S."/>
        </authorList>
    </citation>
    <scope>NUCLEOTIDE SEQUENCE [LARGE SCALE GENOMIC DNA]</scope>
    <source>
        <strain evidence="16">LMG 26383,CCUG 61248,R- 45681</strain>
    </source>
</reference>
<dbReference type="Gene3D" id="3.40.50.10750">
    <property type="entry name" value="Isocitrate/Isopropylmalate dehydrogenase-like"/>
    <property type="match status" value="1"/>
</dbReference>
<dbReference type="EMBL" id="FOAN01000004">
    <property type="protein sequence ID" value="SEL59149.1"/>
    <property type="molecule type" value="Genomic_DNA"/>
</dbReference>
<comment type="subunit">
    <text evidence="5">Homooctamer.</text>
</comment>
<dbReference type="Pfam" id="PF01515">
    <property type="entry name" value="PTA_PTB"/>
    <property type="match status" value="1"/>
</dbReference>
<dbReference type="InterPro" id="IPR046346">
    <property type="entry name" value="Aminoacid_DH-like_N_sf"/>
</dbReference>
<dbReference type="STRING" id="1036779.SAMN04515666_104382"/>
<dbReference type="Proteomes" id="UP000199664">
    <property type="component" value="Unassembled WGS sequence"/>
</dbReference>
<feature type="binding site" evidence="11">
    <location>
        <position position="312"/>
    </location>
    <ligand>
        <name>a divalent metal cation</name>
        <dbReference type="ChEBI" id="CHEBI:60240"/>
    </ligand>
</feature>
<gene>
    <name evidence="15" type="ORF">SAMN04515666_104382</name>
</gene>
<comment type="similarity">
    <text evidence="4">In the C-terminal section; belongs to the phosphate acetyltransferase and butyryltransferase family.</text>
</comment>
<dbReference type="InterPro" id="IPR015884">
    <property type="entry name" value="Malic_enzyme_CS"/>
</dbReference>
<dbReference type="InterPro" id="IPR012302">
    <property type="entry name" value="Malic_NAD-bd"/>
</dbReference>
<dbReference type="InterPro" id="IPR037062">
    <property type="entry name" value="Malic_N_dom_sf"/>
</dbReference>
<dbReference type="SMART" id="SM00919">
    <property type="entry name" value="Malic_M"/>
    <property type="match status" value="1"/>
</dbReference>
<dbReference type="InterPro" id="IPR036291">
    <property type="entry name" value="NAD(P)-bd_dom_sf"/>
</dbReference>
<dbReference type="InterPro" id="IPR012188">
    <property type="entry name" value="ME_PTA"/>
</dbReference>
<feature type="active site" description="Proton acceptor" evidence="9">
    <location>
        <position position="119"/>
    </location>
</feature>
<comment type="cofactor">
    <cofactor evidence="1">
        <name>Mn(2+)</name>
        <dbReference type="ChEBI" id="CHEBI:29035"/>
    </cofactor>
</comment>
<keyword evidence="7" id="KW-0560">Oxidoreductase</keyword>
<dbReference type="GO" id="GO:0051287">
    <property type="term" value="F:NAD binding"/>
    <property type="evidence" value="ECO:0007669"/>
    <property type="project" value="InterPro"/>
</dbReference>
<evidence type="ECO:0000259" key="14">
    <source>
        <dbReference type="SMART" id="SM01274"/>
    </source>
</evidence>
<dbReference type="PANTHER" id="PTHR43237:SF4">
    <property type="entry name" value="NADP-DEPENDENT MALIC ENZYME"/>
    <property type="match status" value="1"/>
</dbReference>
<evidence type="ECO:0000256" key="10">
    <source>
        <dbReference type="PIRSR" id="PIRSR036684-2"/>
    </source>
</evidence>
<evidence type="ECO:0000259" key="13">
    <source>
        <dbReference type="SMART" id="SM00919"/>
    </source>
</evidence>
<dbReference type="InterPro" id="IPR012301">
    <property type="entry name" value="Malic_N_dom"/>
</dbReference>
<dbReference type="Gene3D" id="3.40.50.10380">
    <property type="entry name" value="Malic enzyme, N-terminal domain"/>
    <property type="match status" value="1"/>
</dbReference>
<dbReference type="PIRSF" id="PIRSF036684">
    <property type="entry name" value="ME_PTA"/>
    <property type="match status" value="1"/>
</dbReference>
<evidence type="ECO:0000256" key="11">
    <source>
        <dbReference type="PIRSR" id="PIRSR036684-3"/>
    </source>
</evidence>
<comment type="similarity">
    <text evidence="3">In the N-terminal section; belongs to the malic enzymes family.</text>
</comment>
<dbReference type="SUPFAM" id="SSF51735">
    <property type="entry name" value="NAD(P)-binding Rossmann-fold domains"/>
    <property type="match status" value="1"/>
</dbReference>
<dbReference type="GO" id="GO:0004470">
    <property type="term" value="F:malic enzyme activity"/>
    <property type="evidence" value="ECO:0007669"/>
    <property type="project" value="InterPro"/>
</dbReference>
<dbReference type="GO" id="GO:0006108">
    <property type="term" value="P:malate metabolic process"/>
    <property type="evidence" value="ECO:0007669"/>
    <property type="project" value="InterPro"/>
</dbReference>
<evidence type="ECO:0000256" key="3">
    <source>
        <dbReference type="ARBA" id="ARBA00007686"/>
    </source>
</evidence>
<dbReference type="GO" id="GO:0046872">
    <property type="term" value="F:metal ion binding"/>
    <property type="evidence" value="ECO:0007669"/>
    <property type="project" value="UniProtKB-KW"/>
</dbReference>
<feature type="binding site" evidence="11">
    <location>
        <position position="187"/>
    </location>
    <ligand>
        <name>a divalent metal cation</name>
        <dbReference type="ChEBI" id="CHEBI:60240"/>
    </ligand>
</feature>
<dbReference type="PANTHER" id="PTHR43237">
    <property type="entry name" value="NADP-DEPENDENT MALIC ENZYME"/>
    <property type="match status" value="1"/>
</dbReference>
<sequence>MVVPPEETPVKKNKRMNDRSPPKRTRPTFTDQEALLFHSQGRPGKLEIVPTKPMATQRDLSLAYSPGVAVPVLAIAEDPSRAYDYTTRSNLVAVISNGTAILGLGNLGALASKPVMEGKSVLFKRFADVDSIDLEVDTEDADKFIDAVRYLGPSFGGINLEDIKAPECFIIEQRLRELMDIPVFHDDQHGTAIIAAAGLINALDLTGRDIQTTRLVVNGAGAAAIACTELLKAMGFKPDNVILCDTKGVIYQGRTEGMNQWKSAHAAVTDRRTLAQALEGADAFFGLSQKGAVTPEMVASMAENPIIFAMANPDPEITPEEVHAIREDAIMATGRSDYPNQVNNVLGFPYIFRGALDVRATTINMEMKIAAAEALAQLAREDVPDEVAAAYQGSRPRYGKDYIIPVPFDPRLIHVVPAAVARAAMESGVAGKPIVDMNAYKAQLSARRDPVAGTLNRIFERVRRYPKRVVFAEGEEEQVIRAAVSFVNQELGRAILVGREERINETAEHLGVDLAAKGIEIQNARLSHRNSAYAQYLYERLQRHGYLFRDCQRLINQDRNHFAAAMVALGDADSMVTGVTRNYSIALEEVRRVIDDRPGHRLIGVSIAITRGRTVLIADTAITEMPTAQELSEIAIEAAGVARRLGYEPKVAMLAFSTFGHPAGERSEKVRDAVTILDGQRVDFEYDGEMAADVALNRDLMAQYPFCRLTGPANVLVMPAFHSASISTKMLQELGGATVIGPLLVGLDKPVQIVPLGAKDSDIVNMAALAAFNIGG</sequence>
<evidence type="ECO:0000256" key="2">
    <source>
        <dbReference type="ARBA" id="ARBA00001946"/>
    </source>
</evidence>
<dbReference type="Pfam" id="PF03949">
    <property type="entry name" value="Malic_M"/>
    <property type="match status" value="1"/>
</dbReference>